<evidence type="ECO:0000313" key="2">
    <source>
        <dbReference type="Proteomes" id="UP000269945"/>
    </source>
</evidence>
<comment type="caution">
    <text evidence="1">The sequence shown here is derived from an EMBL/GenBank/DDBJ whole genome shotgun (WGS) entry which is preliminary data.</text>
</comment>
<name>A0A9X9MD28_GULGU</name>
<gene>
    <name evidence="1" type="ORF">BN2614_LOCUS4</name>
</gene>
<evidence type="ECO:0000313" key="1">
    <source>
        <dbReference type="EMBL" id="VCX42576.1"/>
    </source>
</evidence>
<dbReference type="EMBL" id="CYRY02046776">
    <property type="protein sequence ID" value="VCX42576.1"/>
    <property type="molecule type" value="Genomic_DNA"/>
</dbReference>
<keyword evidence="2" id="KW-1185">Reference proteome</keyword>
<dbReference type="Proteomes" id="UP000269945">
    <property type="component" value="Unassembled WGS sequence"/>
</dbReference>
<proteinExistence type="predicted"/>
<dbReference type="AlphaFoldDB" id="A0A9X9MD28"/>
<protein>
    <submittedName>
        <fullName evidence="1">Uncharacterized protein</fullName>
    </submittedName>
</protein>
<reference evidence="1 2" key="1">
    <citation type="submission" date="2018-10" db="EMBL/GenBank/DDBJ databases">
        <authorList>
            <person name="Ekblom R."/>
            <person name="Jareborg N."/>
        </authorList>
    </citation>
    <scope>NUCLEOTIDE SEQUENCE [LARGE SCALE GENOMIC DNA]</scope>
    <source>
        <tissue evidence="1">Muscle</tissue>
    </source>
</reference>
<organism evidence="1 2">
    <name type="scientific">Gulo gulo</name>
    <name type="common">Wolverine</name>
    <name type="synonym">Gluton</name>
    <dbReference type="NCBI Taxonomy" id="48420"/>
    <lineage>
        <taxon>Eukaryota</taxon>
        <taxon>Metazoa</taxon>
        <taxon>Chordata</taxon>
        <taxon>Craniata</taxon>
        <taxon>Vertebrata</taxon>
        <taxon>Euteleostomi</taxon>
        <taxon>Mammalia</taxon>
        <taxon>Eutheria</taxon>
        <taxon>Laurasiatheria</taxon>
        <taxon>Carnivora</taxon>
        <taxon>Caniformia</taxon>
        <taxon>Musteloidea</taxon>
        <taxon>Mustelidae</taxon>
        <taxon>Guloninae</taxon>
        <taxon>Gulo</taxon>
    </lineage>
</organism>
<sequence>MREPCPPLENGAVRLGRQQWTGLMKIHWDIYDK</sequence>
<accession>A0A9X9MD28</accession>